<evidence type="ECO:0000313" key="1">
    <source>
        <dbReference type="EMBL" id="NEK95823.1"/>
    </source>
</evidence>
<dbReference type="EMBL" id="JAAGWH010000050">
    <property type="protein sequence ID" value="NEK95823.1"/>
    <property type="molecule type" value="Genomic_DNA"/>
</dbReference>
<evidence type="ECO:0000313" key="3">
    <source>
        <dbReference type="Proteomes" id="UP000468828"/>
    </source>
</evidence>
<dbReference type="EMBL" id="JAAGWB010000052">
    <property type="protein sequence ID" value="NEN52711.1"/>
    <property type="molecule type" value="Genomic_DNA"/>
</dbReference>
<feature type="non-terminal residue" evidence="2">
    <location>
        <position position="1"/>
    </location>
</feature>
<reference evidence="1 3" key="1">
    <citation type="submission" date="2020-01" db="EMBL/GenBank/DDBJ databases">
        <title>the WGS Modestobacter muralis CPCC 204518.</title>
        <authorList>
            <person name="Jiang Z."/>
        </authorList>
    </citation>
    <scope>NUCLEOTIDE SEQUENCE [LARGE SCALE GENOMIC DNA]</scope>
    <source>
        <strain evidence="1 3">DSM 100205</strain>
    </source>
</reference>
<protein>
    <recommendedName>
        <fullName evidence="5">LysM peptidoglycan-binding domain-containing protein</fullName>
    </recommendedName>
</protein>
<comment type="caution">
    <text evidence="2">The sequence shown here is derived from an EMBL/GenBank/DDBJ whole genome shotgun (WGS) entry which is preliminary data.</text>
</comment>
<evidence type="ECO:0000313" key="4">
    <source>
        <dbReference type="Proteomes" id="UP000471152"/>
    </source>
</evidence>
<proteinExistence type="predicted"/>
<evidence type="ECO:0000313" key="2">
    <source>
        <dbReference type="EMBL" id="NEN52711.1"/>
    </source>
</evidence>
<dbReference type="CDD" id="cd00118">
    <property type="entry name" value="LysM"/>
    <property type="match status" value="1"/>
</dbReference>
<organism evidence="2 4">
    <name type="scientific">Modestobacter muralis</name>
    <dbReference type="NCBI Taxonomy" id="1608614"/>
    <lineage>
        <taxon>Bacteria</taxon>
        <taxon>Bacillati</taxon>
        <taxon>Actinomycetota</taxon>
        <taxon>Actinomycetes</taxon>
        <taxon>Geodermatophilales</taxon>
        <taxon>Geodermatophilaceae</taxon>
        <taxon>Modestobacter</taxon>
    </lineage>
</organism>
<reference evidence="2 4" key="2">
    <citation type="submission" date="2020-02" db="EMBL/GenBank/DDBJ databases">
        <title>The WGS of Modestobacter muralis DSM 100205.</title>
        <authorList>
            <person name="Jiang Z."/>
        </authorList>
    </citation>
    <scope>NUCLEOTIDE SEQUENCE [LARGE SCALE GENOMIC DNA]</scope>
    <source>
        <strain evidence="2 4">DSM 100205</strain>
    </source>
</reference>
<dbReference type="InterPro" id="IPR036779">
    <property type="entry name" value="LysM_dom_sf"/>
</dbReference>
<name>A0A6P0HA74_9ACTN</name>
<dbReference type="Proteomes" id="UP000471152">
    <property type="component" value="Unassembled WGS sequence"/>
</dbReference>
<gene>
    <name evidence="2" type="ORF">G3R41_17520</name>
    <name evidence="1" type="ORF">GCU67_16870</name>
</gene>
<dbReference type="Proteomes" id="UP000468828">
    <property type="component" value="Unassembled WGS sequence"/>
</dbReference>
<dbReference type="InterPro" id="IPR018392">
    <property type="entry name" value="LysM"/>
</dbReference>
<sequence length="114" mass="11679">STVGPAVLPAVVAPSTAVATASQTGPALQLDWPAAPPAAPDLDWPAPAPGEHVVVRGDCLWDVAESWLSRQHPGAPVTDAEVARAVHAWWQANAAVLGPDPDLLLPGQVLRPPG</sequence>
<dbReference type="AlphaFoldDB" id="A0A6P0HA74"/>
<dbReference type="Gene3D" id="3.10.350.10">
    <property type="entry name" value="LysM domain"/>
    <property type="match status" value="1"/>
</dbReference>
<keyword evidence="3" id="KW-1185">Reference proteome</keyword>
<evidence type="ECO:0008006" key="5">
    <source>
        <dbReference type="Google" id="ProtNLM"/>
    </source>
</evidence>
<accession>A0A6P0HA74</accession>